<protein>
    <recommendedName>
        <fullName evidence="5">L domain-like protein</fullName>
    </recommendedName>
</protein>
<keyword evidence="1" id="KW-0433">Leucine-rich repeat</keyword>
<dbReference type="GeneID" id="66117465"/>
<reference evidence="3" key="1">
    <citation type="submission" date="2021-03" db="EMBL/GenBank/DDBJ databases">
        <authorList>
            <person name="Palmer J.M."/>
        </authorList>
    </citation>
    <scope>NUCLEOTIDE SEQUENCE</scope>
    <source>
        <strain evidence="3">ARV_011</strain>
    </source>
</reference>
<dbReference type="PANTHER" id="PTHR45712:SF22">
    <property type="entry name" value="INSULIN-LIKE GROWTH FACTOR-BINDING PROTEIN COMPLEX ACID LABILE SUBUNIT"/>
    <property type="match status" value="1"/>
</dbReference>
<evidence type="ECO:0000313" key="4">
    <source>
        <dbReference type="Proteomes" id="UP000790833"/>
    </source>
</evidence>
<dbReference type="PROSITE" id="PS51450">
    <property type="entry name" value="LRR"/>
    <property type="match status" value="1"/>
</dbReference>
<evidence type="ECO:0000256" key="2">
    <source>
        <dbReference type="ARBA" id="ARBA00022737"/>
    </source>
</evidence>
<dbReference type="RefSeq" id="XP_043050527.1">
    <property type="nucleotide sequence ID" value="XM_043194776.1"/>
</dbReference>
<dbReference type="Gene3D" id="3.80.10.10">
    <property type="entry name" value="Ribonuclease Inhibitor"/>
    <property type="match status" value="2"/>
</dbReference>
<name>A0A9P7VC32_9ASCO</name>
<keyword evidence="2" id="KW-0677">Repeat</keyword>
<evidence type="ECO:0000256" key="1">
    <source>
        <dbReference type="ARBA" id="ARBA00022614"/>
    </source>
</evidence>
<evidence type="ECO:0008006" key="5">
    <source>
        <dbReference type="Google" id="ProtNLM"/>
    </source>
</evidence>
<dbReference type="SUPFAM" id="SSF52047">
    <property type="entry name" value="RNI-like"/>
    <property type="match status" value="1"/>
</dbReference>
<dbReference type="InterPro" id="IPR032675">
    <property type="entry name" value="LRR_dom_sf"/>
</dbReference>
<dbReference type="InterPro" id="IPR001611">
    <property type="entry name" value="Leu-rich_rpt"/>
</dbReference>
<dbReference type="AlphaFoldDB" id="A0A9P7VC32"/>
<dbReference type="Pfam" id="PF13855">
    <property type="entry name" value="LRR_8"/>
    <property type="match status" value="1"/>
</dbReference>
<dbReference type="EMBL" id="JAHMUF010000005">
    <property type="protein sequence ID" value="KAG7194980.1"/>
    <property type="molecule type" value="Genomic_DNA"/>
</dbReference>
<dbReference type="Proteomes" id="UP000790833">
    <property type="component" value="Unassembled WGS sequence"/>
</dbReference>
<comment type="caution">
    <text evidence="3">The sequence shown here is derived from an EMBL/GenBank/DDBJ whole genome shotgun (WGS) entry which is preliminary data.</text>
</comment>
<dbReference type="OrthoDB" id="4073735at2759"/>
<dbReference type="PANTHER" id="PTHR45712">
    <property type="entry name" value="AGAP008170-PA"/>
    <property type="match status" value="1"/>
</dbReference>
<evidence type="ECO:0000313" key="3">
    <source>
        <dbReference type="EMBL" id="KAG7194980.1"/>
    </source>
</evidence>
<organism evidence="3 4">
    <name type="scientific">Scheffersomyces spartinae</name>
    <dbReference type="NCBI Taxonomy" id="45513"/>
    <lineage>
        <taxon>Eukaryota</taxon>
        <taxon>Fungi</taxon>
        <taxon>Dikarya</taxon>
        <taxon>Ascomycota</taxon>
        <taxon>Saccharomycotina</taxon>
        <taxon>Pichiomycetes</taxon>
        <taxon>Debaryomycetaceae</taxon>
        <taxon>Scheffersomyces</taxon>
    </lineage>
</organism>
<gene>
    <name evidence="3" type="ORF">KQ657_004091</name>
</gene>
<dbReference type="InterPro" id="IPR050333">
    <property type="entry name" value="SLRP"/>
</dbReference>
<dbReference type="SUPFAM" id="SSF52058">
    <property type="entry name" value="L domain-like"/>
    <property type="match status" value="1"/>
</dbReference>
<sequence>MESKSLSTDAATNEDFDGEFLRDYFPRLPDIVIIQILDQLTNAEFVTECILPWKNSELRKIVVGTFYSGELHLRLTPTRRPHACNPKLAKYIDIFQIMEIEQFLLENPDINPETIKLYTGRHMLEDLVQLLKKYTTRFTNQVKNLELYIENVTTWSPELVDELLAFPNIRKLQLTNSPIGSSLLKSSNFQNHPCITELVLLGHGITNWSKIQFPPNLTHLDASWTTLLSPFTMHLPPTIEHIYWNGSGLLDNIWNIKFPPNVQTLMLTSNSINTIDIAKLPTALRTLDLSNNGNKRFVYSGTDKPHWPSNLRSLILSQSSIDDSSLEFLKTVAWPPLLENIRVDFNHMTSLTFLQDLPDSVQYMDLTGTLISNFNIFGDDNEGIDILLHKDGPPKVFKFPSSLTYLNVEFCPNFKVPVSYLKYPIWFSSNLSVLNLGECNLESLDGFILPSSLTKLSLTENKLKDLKYPYWNKLISLKSLLVVANKLEHLDPTVLPPNLEYLDISHNMLTSLEGDYSRLTHLRRILAADNQIESISSKLQLPSLLLLLGLEGNNFTTFDFCFDIPTNLINIKLNENKISSMKFPLSGTASKLQLMELDLTGNVLFKSTRQNNRTTNGNIRTKIDEFYTALELCIGKRVLRRKFNVNSVHEFV</sequence>
<accession>A0A9P7VC32</accession>
<proteinExistence type="predicted"/>
<keyword evidence="4" id="KW-1185">Reference proteome</keyword>